<dbReference type="SUPFAM" id="SSF103657">
    <property type="entry name" value="BAR/IMD domain-like"/>
    <property type="match status" value="1"/>
</dbReference>
<dbReference type="GO" id="GO:0015629">
    <property type="term" value="C:actin cytoskeleton"/>
    <property type="evidence" value="ECO:0007669"/>
    <property type="project" value="TreeGrafter"/>
</dbReference>
<dbReference type="InterPro" id="IPR004148">
    <property type="entry name" value="BAR_dom"/>
</dbReference>
<reference evidence="5" key="1">
    <citation type="journal article" date="2014" name="Genome Announc.">
        <title>De novo whole-genome sequence and genome annotation of Lichtheimia ramosa.</title>
        <authorList>
            <person name="Linde J."/>
            <person name="Schwartze V."/>
            <person name="Binder U."/>
            <person name="Lass-Florl C."/>
            <person name="Voigt K."/>
            <person name="Horn F."/>
        </authorList>
    </citation>
    <scope>NUCLEOTIDE SEQUENCE</scope>
    <source>
        <strain evidence="5">JMRC FSU:6197</strain>
    </source>
</reference>
<accession>A0A077WPY3</accession>
<gene>
    <name evidence="5" type="ORF">LRAMOSA10815</name>
</gene>
<feature type="domain" description="BAR" evidence="4">
    <location>
        <begin position="18"/>
        <end position="238"/>
    </location>
</feature>
<dbReference type="AlphaFoldDB" id="A0A077WPY3"/>
<protein>
    <recommendedName>
        <fullName evidence="4">BAR domain-containing protein</fullName>
    </recommendedName>
</protein>
<evidence type="ECO:0000256" key="2">
    <source>
        <dbReference type="ARBA" id="ARBA00022490"/>
    </source>
</evidence>
<dbReference type="InterPro" id="IPR027267">
    <property type="entry name" value="AH/BAR_dom_sf"/>
</dbReference>
<dbReference type="EMBL" id="LK023332">
    <property type="protein sequence ID" value="CDS09455.1"/>
    <property type="molecule type" value="Genomic_DNA"/>
</dbReference>
<evidence type="ECO:0000256" key="3">
    <source>
        <dbReference type="ARBA" id="ARBA00023212"/>
    </source>
</evidence>
<sequence length="257" mass="29865">MSFLHGFKKNLNRAGTTLMQKTGAVDRTEDSEFADEYERFKILEKKCEKLSKNAKAFLDAMRAMTTTQLRIAQTLGLFYDDWVVMSQGGRDYVKTIERFNEETKTDLDKAFQTTVLEPLARLCSYFPEINEAVKRRKKKQLDYDAQKSKVRKLIDRPSEDPQKLPMAEQEADLAREMYEGLNTILITDLPKVVDLRVPYLDPSFEALIKTELLFSQKSYEELEALRPQFSQEMEQGQDTRVDDILQQMRSLTITGNF</sequence>
<dbReference type="Gene3D" id="1.20.1270.60">
    <property type="entry name" value="Arfaptin homology (AH) domain/BAR domain"/>
    <property type="match status" value="1"/>
</dbReference>
<comment type="subcellular location">
    <subcellularLocation>
        <location evidence="1">Cytoplasm</location>
        <location evidence="1">Cytoskeleton</location>
    </subcellularLocation>
</comment>
<organism evidence="5">
    <name type="scientific">Lichtheimia ramosa</name>
    <dbReference type="NCBI Taxonomy" id="688394"/>
    <lineage>
        <taxon>Eukaryota</taxon>
        <taxon>Fungi</taxon>
        <taxon>Fungi incertae sedis</taxon>
        <taxon>Mucoromycota</taxon>
        <taxon>Mucoromycotina</taxon>
        <taxon>Mucoromycetes</taxon>
        <taxon>Mucorales</taxon>
        <taxon>Lichtheimiaceae</taxon>
        <taxon>Lichtheimia</taxon>
    </lineage>
</organism>
<dbReference type="GO" id="GO:0006897">
    <property type="term" value="P:endocytosis"/>
    <property type="evidence" value="ECO:0007669"/>
    <property type="project" value="InterPro"/>
</dbReference>
<dbReference type="GO" id="GO:0051666">
    <property type="term" value="P:actin cortical patch localization"/>
    <property type="evidence" value="ECO:0007669"/>
    <property type="project" value="InterPro"/>
</dbReference>
<keyword evidence="3" id="KW-0206">Cytoskeleton</keyword>
<keyword evidence="2" id="KW-0963">Cytoplasm</keyword>
<dbReference type="InterPro" id="IPR046982">
    <property type="entry name" value="BIN3/RVS161-like"/>
</dbReference>
<proteinExistence type="predicted"/>
<dbReference type="GO" id="GO:0097320">
    <property type="term" value="P:plasma membrane tubulation"/>
    <property type="evidence" value="ECO:0007669"/>
    <property type="project" value="TreeGrafter"/>
</dbReference>
<dbReference type="GO" id="GO:0043332">
    <property type="term" value="C:mating projection tip"/>
    <property type="evidence" value="ECO:0007669"/>
    <property type="project" value="TreeGrafter"/>
</dbReference>
<dbReference type="PANTHER" id="PTHR47174:SF3">
    <property type="entry name" value="BRIDGING INTEGRATOR 3"/>
    <property type="match status" value="1"/>
</dbReference>
<dbReference type="GO" id="GO:0008289">
    <property type="term" value="F:lipid binding"/>
    <property type="evidence" value="ECO:0007669"/>
    <property type="project" value="TreeGrafter"/>
</dbReference>
<dbReference type="FunFam" id="1.20.1270.60:FF:000014">
    <property type="entry name" value="Protein hob3, variant"/>
    <property type="match status" value="1"/>
</dbReference>
<name>A0A077WPY3_9FUNG</name>
<dbReference type="GO" id="GO:1990528">
    <property type="term" value="C:Rvs161p-Rvs167p complex"/>
    <property type="evidence" value="ECO:0007669"/>
    <property type="project" value="TreeGrafter"/>
</dbReference>
<dbReference type="Pfam" id="PF03114">
    <property type="entry name" value="BAR"/>
    <property type="match status" value="1"/>
</dbReference>
<dbReference type="SMART" id="SM00721">
    <property type="entry name" value="BAR"/>
    <property type="match status" value="1"/>
</dbReference>
<dbReference type="GO" id="GO:0031097">
    <property type="term" value="C:medial cortex"/>
    <property type="evidence" value="ECO:0007669"/>
    <property type="project" value="TreeGrafter"/>
</dbReference>
<dbReference type="OrthoDB" id="446293at2759"/>
<dbReference type="PANTHER" id="PTHR47174">
    <property type="entry name" value="BRIDGING INTEGRATOR 3"/>
    <property type="match status" value="1"/>
</dbReference>
<dbReference type="PROSITE" id="PS51021">
    <property type="entry name" value="BAR"/>
    <property type="match status" value="1"/>
</dbReference>
<evidence type="ECO:0000256" key="1">
    <source>
        <dbReference type="ARBA" id="ARBA00004245"/>
    </source>
</evidence>
<evidence type="ECO:0000313" key="5">
    <source>
        <dbReference type="EMBL" id="CDS09455.1"/>
    </source>
</evidence>
<evidence type="ECO:0000259" key="4">
    <source>
        <dbReference type="PROSITE" id="PS51021"/>
    </source>
</evidence>